<keyword evidence="2" id="KW-1185">Reference proteome</keyword>
<accession>A0A9D4D3G5</accession>
<protein>
    <submittedName>
        <fullName evidence="1">Uncharacterized protein</fullName>
    </submittedName>
</protein>
<evidence type="ECO:0000313" key="2">
    <source>
        <dbReference type="Proteomes" id="UP000828390"/>
    </source>
</evidence>
<sequence>MMITPKGKLTVNIKIEHIKKISWISSIYLHIPAYSARRRQYEVSCIDSSHLLTRMRRKCCKGGLDGCSNTAWLTVAKYGRTNFTVAMTECIIDQMSVPTALTHFSESAELELIRNGYVREAELPVCRDFRQWWKSEDDPGISARNRIQMRLPLRRRLLRNLNLGQFPPQGMFVAGWPNQLLEAVMLQLLLNHKRYNLNYRIF</sequence>
<organism evidence="1 2">
    <name type="scientific">Dreissena polymorpha</name>
    <name type="common">Zebra mussel</name>
    <name type="synonym">Mytilus polymorpha</name>
    <dbReference type="NCBI Taxonomy" id="45954"/>
    <lineage>
        <taxon>Eukaryota</taxon>
        <taxon>Metazoa</taxon>
        <taxon>Spiralia</taxon>
        <taxon>Lophotrochozoa</taxon>
        <taxon>Mollusca</taxon>
        <taxon>Bivalvia</taxon>
        <taxon>Autobranchia</taxon>
        <taxon>Heteroconchia</taxon>
        <taxon>Euheterodonta</taxon>
        <taxon>Imparidentia</taxon>
        <taxon>Neoheterodontei</taxon>
        <taxon>Myida</taxon>
        <taxon>Dreissenoidea</taxon>
        <taxon>Dreissenidae</taxon>
        <taxon>Dreissena</taxon>
    </lineage>
</organism>
<name>A0A9D4D3G5_DREPO</name>
<gene>
    <name evidence="1" type="ORF">DPMN_044992</name>
</gene>
<dbReference type="Proteomes" id="UP000828390">
    <property type="component" value="Unassembled WGS sequence"/>
</dbReference>
<dbReference type="EMBL" id="JAIWYP010000011">
    <property type="protein sequence ID" value="KAH3738358.1"/>
    <property type="molecule type" value="Genomic_DNA"/>
</dbReference>
<reference evidence="1" key="2">
    <citation type="submission" date="2020-11" db="EMBL/GenBank/DDBJ databases">
        <authorList>
            <person name="McCartney M.A."/>
            <person name="Auch B."/>
            <person name="Kono T."/>
            <person name="Mallez S."/>
            <person name="Becker A."/>
            <person name="Gohl D.M."/>
            <person name="Silverstein K.A.T."/>
            <person name="Koren S."/>
            <person name="Bechman K.B."/>
            <person name="Herman A."/>
            <person name="Abrahante J.E."/>
            <person name="Garbe J."/>
        </authorList>
    </citation>
    <scope>NUCLEOTIDE SEQUENCE</scope>
    <source>
        <strain evidence="1">Duluth1</strain>
        <tissue evidence="1">Whole animal</tissue>
    </source>
</reference>
<proteinExistence type="predicted"/>
<dbReference type="AlphaFoldDB" id="A0A9D4D3G5"/>
<comment type="caution">
    <text evidence="1">The sequence shown here is derived from an EMBL/GenBank/DDBJ whole genome shotgun (WGS) entry which is preliminary data.</text>
</comment>
<evidence type="ECO:0000313" key="1">
    <source>
        <dbReference type="EMBL" id="KAH3738358.1"/>
    </source>
</evidence>
<reference evidence="1" key="1">
    <citation type="journal article" date="2019" name="bioRxiv">
        <title>The Genome of the Zebra Mussel, Dreissena polymorpha: A Resource for Invasive Species Research.</title>
        <authorList>
            <person name="McCartney M.A."/>
            <person name="Auch B."/>
            <person name="Kono T."/>
            <person name="Mallez S."/>
            <person name="Zhang Y."/>
            <person name="Obille A."/>
            <person name="Becker A."/>
            <person name="Abrahante J.E."/>
            <person name="Garbe J."/>
            <person name="Badalamenti J.P."/>
            <person name="Herman A."/>
            <person name="Mangelson H."/>
            <person name="Liachko I."/>
            <person name="Sullivan S."/>
            <person name="Sone E.D."/>
            <person name="Koren S."/>
            <person name="Silverstein K.A.T."/>
            <person name="Beckman K.B."/>
            <person name="Gohl D.M."/>
        </authorList>
    </citation>
    <scope>NUCLEOTIDE SEQUENCE</scope>
    <source>
        <strain evidence="1">Duluth1</strain>
        <tissue evidence="1">Whole animal</tissue>
    </source>
</reference>